<evidence type="ECO:0000256" key="1">
    <source>
        <dbReference type="SAM" id="MobiDB-lite"/>
    </source>
</evidence>
<comment type="caution">
    <text evidence="2">The sequence shown here is derived from an EMBL/GenBank/DDBJ whole genome shotgun (WGS) entry which is preliminary data.</text>
</comment>
<dbReference type="EMBL" id="JADGKB010000021">
    <property type="protein sequence ID" value="KAJ3259084.1"/>
    <property type="molecule type" value="Genomic_DNA"/>
</dbReference>
<evidence type="ECO:0000313" key="3">
    <source>
        <dbReference type="Proteomes" id="UP001210925"/>
    </source>
</evidence>
<feature type="region of interest" description="Disordered" evidence="1">
    <location>
        <begin position="62"/>
        <end position="87"/>
    </location>
</feature>
<evidence type="ECO:0000313" key="2">
    <source>
        <dbReference type="EMBL" id="KAJ3259084.1"/>
    </source>
</evidence>
<keyword evidence="3" id="KW-1185">Reference proteome</keyword>
<name>A0AAD5ULE0_9FUNG</name>
<reference evidence="2" key="1">
    <citation type="submission" date="2020-05" db="EMBL/GenBank/DDBJ databases">
        <title>Phylogenomic resolution of chytrid fungi.</title>
        <authorList>
            <person name="Stajich J.E."/>
            <person name="Amses K."/>
            <person name="Simmons R."/>
            <person name="Seto K."/>
            <person name="Myers J."/>
            <person name="Bonds A."/>
            <person name="Quandt C.A."/>
            <person name="Barry K."/>
            <person name="Liu P."/>
            <person name="Grigoriev I."/>
            <person name="Longcore J.E."/>
            <person name="James T.Y."/>
        </authorList>
    </citation>
    <scope>NUCLEOTIDE SEQUENCE</scope>
    <source>
        <strain evidence="2">PLAUS21</strain>
    </source>
</reference>
<dbReference type="AlphaFoldDB" id="A0AAD5ULE0"/>
<protein>
    <submittedName>
        <fullName evidence="2">Uncharacterized protein</fullName>
    </submittedName>
</protein>
<accession>A0AAD5ULE0</accession>
<sequence length="142" mass="16237">MDDSEKFTTLSILWQVSQEKLKKEKVASQKMYQIILTTNLANATSESLEKYIKNGTQKITPPLSRYSADTAKKPKRKPKTKKMMPSKPLIDIQQVIKQSEEKKLQSTLVEVKPKPQAVKTEGMRKLFKNLITKCGDLITQKL</sequence>
<proteinExistence type="predicted"/>
<dbReference type="Proteomes" id="UP001210925">
    <property type="component" value="Unassembled WGS sequence"/>
</dbReference>
<gene>
    <name evidence="2" type="ORF">HK103_002971</name>
</gene>
<organism evidence="2 3">
    <name type="scientific">Boothiomyces macroporosus</name>
    <dbReference type="NCBI Taxonomy" id="261099"/>
    <lineage>
        <taxon>Eukaryota</taxon>
        <taxon>Fungi</taxon>
        <taxon>Fungi incertae sedis</taxon>
        <taxon>Chytridiomycota</taxon>
        <taxon>Chytridiomycota incertae sedis</taxon>
        <taxon>Chytridiomycetes</taxon>
        <taxon>Rhizophydiales</taxon>
        <taxon>Terramycetaceae</taxon>
        <taxon>Boothiomyces</taxon>
    </lineage>
</organism>
<feature type="compositionally biased region" description="Basic residues" evidence="1">
    <location>
        <begin position="73"/>
        <end position="84"/>
    </location>
</feature>